<dbReference type="Proteomes" id="UP000273044">
    <property type="component" value="Chromosome"/>
</dbReference>
<evidence type="ECO:0000256" key="7">
    <source>
        <dbReference type="RuleBase" id="RU363032"/>
    </source>
</evidence>
<keyword evidence="5 7" id="KW-1133">Transmembrane helix</keyword>
<keyword evidence="3" id="KW-1003">Cell membrane</keyword>
<feature type="transmembrane region" description="Helical" evidence="7">
    <location>
        <begin position="190"/>
        <end position="215"/>
    </location>
</feature>
<gene>
    <name evidence="9" type="primary">gsiD_3</name>
    <name evidence="9" type="ORF">NCTC12967_02358</name>
</gene>
<keyword evidence="10" id="KW-1185">Reference proteome</keyword>
<reference evidence="9 10" key="1">
    <citation type="submission" date="2018-12" db="EMBL/GenBank/DDBJ databases">
        <authorList>
            <consortium name="Pathogen Informatics"/>
        </authorList>
    </citation>
    <scope>NUCLEOTIDE SEQUENCE [LARGE SCALE GENOMIC DNA]</scope>
    <source>
        <strain evidence="9 10">NCTC12967</strain>
    </source>
</reference>
<keyword evidence="4 7" id="KW-0812">Transmembrane</keyword>
<dbReference type="InterPro" id="IPR035906">
    <property type="entry name" value="MetI-like_sf"/>
</dbReference>
<feature type="transmembrane region" description="Helical" evidence="7">
    <location>
        <begin position="12"/>
        <end position="31"/>
    </location>
</feature>
<organism evidence="9 10">
    <name type="scientific">Arachnia propionica</name>
    <dbReference type="NCBI Taxonomy" id="1750"/>
    <lineage>
        <taxon>Bacteria</taxon>
        <taxon>Bacillati</taxon>
        <taxon>Actinomycetota</taxon>
        <taxon>Actinomycetes</taxon>
        <taxon>Propionibacteriales</taxon>
        <taxon>Propionibacteriaceae</taxon>
        <taxon>Arachnia</taxon>
    </lineage>
</organism>
<feature type="domain" description="ABC transmembrane type-1" evidence="8">
    <location>
        <begin position="70"/>
        <end position="258"/>
    </location>
</feature>
<evidence type="ECO:0000313" key="9">
    <source>
        <dbReference type="EMBL" id="VEH71048.1"/>
    </source>
</evidence>
<name>A0A448N0W5_9ACTN</name>
<evidence type="ECO:0000256" key="2">
    <source>
        <dbReference type="ARBA" id="ARBA00022448"/>
    </source>
</evidence>
<evidence type="ECO:0000256" key="1">
    <source>
        <dbReference type="ARBA" id="ARBA00004651"/>
    </source>
</evidence>
<keyword evidence="6 7" id="KW-0472">Membrane</keyword>
<evidence type="ECO:0000256" key="6">
    <source>
        <dbReference type="ARBA" id="ARBA00023136"/>
    </source>
</evidence>
<evidence type="ECO:0000313" key="10">
    <source>
        <dbReference type="Proteomes" id="UP000273044"/>
    </source>
</evidence>
<dbReference type="PANTHER" id="PTHR43386:SF25">
    <property type="entry name" value="PEPTIDE ABC TRANSPORTER PERMEASE PROTEIN"/>
    <property type="match status" value="1"/>
</dbReference>
<dbReference type="SUPFAM" id="SSF161098">
    <property type="entry name" value="MetI-like"/>
    <property type="match status" value="1"/>
</dbReference>
<evidence type="ECO:0000256" key="5">
    <source>
        <dbReference type="ARBA" id="ARBA00022989"/>
    </source>
</evidence>
<evidence type="ECO:0000256" key="3">
    <source>
        <dbReference type="ARBA" id="ARBA00022475"/>
    </source>
</evidence>
<dbReference type="AlphaFoldDB" id="A0A448N0W5"/>
<dbReference type="InterPro" id="IPR000515">
    <property type="entry name" value="MetI-like"/>
</dbReference>
<dbReference type="Pfam" id="PF00528">
    <property type="entry name" value="BPD_transp_1"/>
    <property type="match status" value="1"/>
</dbReference>
<dbReference type="GO" id="GO:0055085">
    <property type="term" value="P:transmembrane transport"/>
    <property type="evidence" value="ECO:0007669"/>
    <property type="project" value="InterPro"/>
</dbReference>
<dbReference type="InterPro" id="IPR050366">
    <property type="entry name" value="BP-dependent_transpt_permease"/>
</dbReference>
<feature type="transmembrane region" description="Helical" evidence="7">
    <location>
        <begin position="130"/>
        <end position="147"/>
    </location>
</feature>
<proteinExistence type="inferred from homology"/>
<comment type="subcellular location">
    <subcellularLocation>
        <location evidence="1 7">Cell membrane</location>
        <topology evidence="1 7">Multi-pass membrane protein</topology>
    </subcellularLocation>
</comment>
<keyword evidence="2 7" id="KW-0813">Transport</keyword>
<evidence type="ECO:0000256" key="4">
    <source>
        <dbReference type="ARBA" id="ARBA00022692"/>
    </source>
</evidence>
<dbReference type="PANTHER" id="PTHR43386">
    <property type="entry name" value="OLIGOPEPTIDE TRANSPORT SYSTEM PERMEASE PROTEIN APPC"/>
    <property type="match status" value="1"/>
</dbReference>
<accession>A0A448N0W5</accession>
<comment type="similarity">
    <text evidence="7">Belongs to the binding-protein-dependent transport system permease family.</text>
</comment>
<feature type="transmembrane region" description="Helical" evidence="7">
    <location>
        <begin position="235"/>
        <end position="258"/>
    </location>
</feature>
<evidence type="ECO:0000259" key="8">
    <source>
        <dbReference type="PROSITE" id="PS50928"/>
    </source>
</evidence>
<dbReference type="EMBL" id="LR134406">
    <property type="protein sequence ID" value="VEH71048.1"/>
    <property type="molecule type" value="Genomic_DNA"/>
</dbReference>
<feature type="transmembrane region" description="Helical" evidence="7">
    <location>
        <begin position="72"/>
        <end position="96"/>
    </location>
</feature>
<dbReference type="PROSITE" id="PS50928">
    <property type="entry name" value="ABC_TM1"/>
    <property type="match status" value="1"/>
</dbReference>
<feature type="transmembrane region" description="Helical" evidence="7">
    <location>
        <begin position="103"/>
        <end position="124"/>
    </location>
</feature>
<sequence length="266" mass="27814">MRWCEVSISARIWGGIALLMVLVTVAAPWLAPAIGDSAATTAFAYSTGGPGGLGHDYLGRPVLPQLLEGGRALLIAALLTAVVSQGVGLAAGLWLATRARGAWFVRFVLDVVLVTPMIVASLVVYQRAGASLYATIPIATALTLPFTSRYYRAAAEPLLGAAFFEQARVAGDRTSVALVREVVPVLLRPVLADLGLATITALYLMATISFLGTTAAESGFLWPTMVSRNLDGLGLNPWAVLAPLGAMVALTVPVNLFVDALGGRRD</sequence>
<dbReference type="GO" id="GO:0005886">
    <property type="term" value="C:plasma membrane"/>
    <property type="evidence" value="ECO:0007669"/>
    <property type="project" value="UniProtKB-SubCell"/>
</dbReference>
<dbReference type="Gene3D" id="1.10.3720.10">
    <property type="entry name" value="MetI-like"/>
    <property type="match status" value="1"/>
</dbReference>
<protein>
    <submittedName>
        <fullName evidence="9">Glutathione transport system permease protein gsiD</fullName>
    </submittedName>
</protein>